<evidence type="ECO:0000256" key="3">
    <source>
        <dbReference type="ARBA" id="ARBA00013080"/>
    </source>
</evidence>
<evidence type="ECO:0000256" key="9">
    <source>
        <dbReference type="PROSITE-ProRule" id="PRU10125"/>
    </source>
</evidence>
<sequence>MDILFQKLQGAGNDFIIIKYEDFPHDELFPNLAQSVCNRNFGIGADGLMVVKSSNVGDFFMLYFNSDGSKAKMCGNGLRCFTKYIYDNKLTDKRNLTIETLAGLLDVEVKENNGKAYKVKVNMGKMIFDPKQIPVACLDDKCINQTLEVDDVKFEFSTVLMGVPHTVIFLDELDLDTVKKVGPIIEKNKIFPENTNVNFAKIISRNKIEVKTWERGAGYTLACGTGVTSVCGVANFLDLVDNEVEVITDGGKLVITVEGNEDIYMEGPAQEICKGVYFYVNN</sequence>
<name>A0A4R2TBS3_9FIRM</name>
<dbReference type="AlphaFoldDB" id="A0A4R2TBS3"/>
<feature type="binding site" evidence="8">
    <location>
        <begin position="214"/>
        <end position="215"/>
    </location>
    <ligand>
        <name>substrate</name>
    </ligand>
</feature>
<evidence type="ECO:0000256" key="8">
    <source>
        <dbReference type="HAMAP-Rule" id="MF_00197"/>
    </source>
</evidence>
<accession>A0A4R2TBS3</accession>
<dbReference type="PANTHER" id="PTHR31689">
    <property type="entry name" value="DIAMINOPIMELATE EPIMERASE, CHLOROPLASTIC"/>
    <property type="match status" value="1"/>
</dbReference>
<keyword evidence="4 8" id="KW-0028">Amino-acid biosynthesis</keyword>
<feature type="binding site" evidence="8">
    <location>
        <position position="65"/>
    </location>
    <ligand>
        <name>substrate</name>
    </ligand>
</feature>
<feature type="binding site" evidence="8">
    <location>
        <position position="196"/>
    </location>
    <ligand>
        <name>substrate</name>
    </ligand>
</feature>
<comment type="caution">
    <text evidence="10">The sequence shown here is derived from an EMBL/GenBank/DDBJ whole genome shotgun (WGS) entry which is preliminary data.</text>
</comment>
<comment type="catalytic activity">
    <reaction evidence="7 8">
        <text>(2S,6S)-2,6-diaminopimelate = meso-2,6-diaminopimelate</text>
        <dbReference type="Rhea" id="RHEA:15393"/>
        <dbReference type="ChEBI" id="CHEBI:57609"/>
        <dbReference type="ChEBI" id="CHEBI:57791"/>
        <dbReference type="EC" id="5.1.1.7"/>
    </reaction>
</comment>
<evidence type="ECO:0000256" key="5">
    <source>
        <dbReference type="ARBA" id="ARBA00023154"/>
    </source>
</evidence>
<dbReference type="NCBIfam" id="TIGR00652">
    <property type="entry name" value="DapF"/>
    <property type="match status" value="1"/>
</dbReference>
<evidence type="ECO:0000313" key="10">
    <source>
        <dbReference type="EMBL" id="TCP98424.1"/>
    </source>
</evidence>
<comment type="similarity">
    <text evidence="2 8">Belongs to the diaminopimelate epimerase family.</text>
</comment>
<reference evidence="10 11" key="1">
    <citation type="submission" date="2019-03" db="EMBL/GenBank/DDBJ databases">
        <title>Genomic Encyclopedia of Type Strains, Phase IV (KMG-IV): sequencing the most valuable type-strain genomes for metagenomic binning, comparative biology and taxonomic classification.</title>
        <authorList>
            <person name="Goeker M."/>
        </authorList>
    </citation>
    <scope>NUCLEOTIDE SEQUENCE [LARGE SCALE GENOMIC DNA]</scope>
    <source>
        <strain evidence="10 11">DSM 100013</strain>
    </source>
</reference>
<gene>
    <name evidence="8" type="primary">dapF</name>
    <name evidence="10" type="ORF">EDD79_10405</name>
</gene>
<dbReference type="Pfam" id="PF01678">
    <property type="entry name" value="DAP_epimerase"/>
    <property type="match status" value="2"/>
</dbReference>
<dbReference type="PROSITE" id="PS01326">
    <property type="entry name" value="DAP_EPIMERASE"/>
    <property type="match status" value="1"/>
</dbReference>
<keyword evidence="6 8" id="KW-0413">Isomerase</keyword>
<comment type="pathway">
    <text evidence="1 8">Amino-acid biosynthesis; L-lysine biosynthesis via DAP pathway; DL-2,6-diaminopimelate from LL-2,6-diaminopimelate: step 1/1.</text>
</comment>
<comment type="subunit">
    <text evidence="8">Homodimer.</text>
</comment>
<dbReference type="InterPro" id="IPR001653">
    <property type="entry name" value="DAP_epimerase_DapF"/>
</dbReference>
<feature type="site" description="Could be important to modulate the pK values of the two catalytic cysteine residues" evidence="8">
    <location>
        <position position="214"/>
    </location>
</feature>
<evidence type="ECO:0000256" key="4">
    <source>
        <dbReference type="ARBA" id="ARBA00022605"/>
    </source>
</evidence>
<feature type="binding site" evidence="8">
    <location>
        <begin position="75"/>
        <end position="76"/>
    </location>
    <ligand>
        <name>substrate</name>
    </ligand>
</feature>
<keyword evidence="11" id="KW-1185">Reference proteome</keyword>
<dbReference type="OrthoDB" id="9805408at2"/>
<dbReference type="PANTHER" id="PTHR31689:SF0">
    <property type="entry name" value="DIAMINOPIMELATE EPIMERASE"/>
    <property type="match status" value="1"/>
</dbReference>
<dbReference type="UniPathway" id="UPA00034">
    <property type="reaction ID" value="UER00025"/>
</dbReference>
<proteinExistence type="inferred from homology"/>
<dbReference type="GO" id="GO:0005829">
    <property type="term" value="C:cytosol"/>
    <property type="evidence" value="ECO:0007669"/>
    <property type="project" value="TreeGrafter"/>
</dbReference>
<dbReference type="GO" id="GO:0008837">
    <property type="term" value="F:diaminopimelate epimerase activity"/>
    <property type="evidence" value="ECO:0007669"/>
    <property type="project" value="UniProtKB-UniRule"/>
</dbReference>
<dbReference type="InterPro" id="IPR018510">
    <property type="entry name" value="DAP_epimerase_AS"/>
</dbReference>
<feature type="binding site" evidence="8">
    <location>
        <begin position="224"/>
        <end position="225"/>
    </location>
    <ligand>
        <name>substrate</name>
    </ligand>
</feature>
<dbReference type="EC" id="5.1.1.7" evidence="3 8"/>
<feature type="binding site" evidence="8">
    <location>
        <position position="13"/>
    </location>
    <ligand>
        <name>substrate</name>
    </ligand>
</feature>
<feature type="active site" description="Proton donor" evidence="8">
    <location>
        <position position="74"/>
    </location>
</feature>
<comment type="caution">
    <text evidence="8">Lacks conserved residue(s) required for the propagation of feature annotation.</text>
</comment>
<organism evidence="10 11">
    <name type="scientific">Serpentinicella alkaliphila</name>
    <dbReference type="NCBI Taxonomy" id="1734049"/>
    <lineage>
        <taxon>Bacteria</taxon>
        <taxon>Bacillati</taxon>
        <taxon>Bacillota</taxon>
        <taxon>Clostridia</taxon>
        <taxon>Peptostreptococcales</taxon>
        <taxon>Natronincolaceae</taxon>
        <taxon>Serpentinicella</taxon>
    </lineage>
</organism>
<dbReference type="Gene3D" id="3.10.310.10">
    <property type="entry name" value="Diaminopimelate Epimerase, Chain A, domain 1"/>
    <property type="match status" value="2"/>
</dbReference>
<evidence type="ECO:0000256" key="1">
    <source>
        <dbReference type="ARBA" id="ARBA00005196"/>
    </source>
</evidence>
<dbReference type="HAMAP" id="MF_00197">
    <property type="entry name" value="DAP_epimerase"/>
    <property type="match status" value="1"/>
</dbReference>
<comment type="subcellular location">
    <subcellularLocation>
        <location evidence="8">Cytoplasm</location>
    </subcellularLocation>
</comment>
<protein>
    <recommendedName>
        <fullName evidence="3 8">Diaminopimelate epimerase</fullName>
        <shortName evidence="8">DAP epimerase</shortName>
        <ecNumber evidence="3 8">5.1.1.7</ecNumber>
    </recommendedName>
    <alternativeName>
        <fullName evidence="8">PLP-independent amino acid racemase</fullName>
    </alternativeName>
</protein>
<evidence type="ECO:0000256" key="7">
    <source>
        <dbReference type="ARBA" id="ARBA00051712"/>
    </source>
</evidence>
<feature type="active site" description="Proton acceptor" evidence="8">
    <location>
        <position position="223"/>
    </location>
</feature>
<keyword evidence="5 8" id="KW-0457">Lysine biosynthesis</keyword>
<evidence type="ECO:0000256" key="2">
    <source>
        <dbReference type="ARBA" id="ARBA00010219"/>
    </source>
</evidence>
<dbReference type="RefSeq" id="WP_132849333.1">
    <property type="nucleotide sequence ID" value="NZ_CP058648.1"/>
</dbReference>
<dbReference type="GO" id="GO:0009089">
    <property type="term" value="P:lysine biosynthetic process via diaminopimelate"/>
    <property type="evidence" value="ECO:0007669"/>
    <property type="project" value="UniProtKB-UniRule"/>
</dbReference>
<comment type="function">
    <text evidence="8">Catalyzes the stereoinversion of LL-2,6-diaminopimelate (L,L-DAP) to meso-diaminopimelate (meso-DAP), a precursor of L-lysine and an essential component of the bacterial peptidoglycan.</text>
</comment>
<dbReference type="SUPFAM" id="SSF54506">
    <property type="entry name" value="Diaminopimelate epimerase-like"/>
    <property type="match status" value="2"/>
</dbReference>
<evidence type="ECO:0000256" key="6">
    <source>
        <dbReference type="ARBA" id="ARBA00023235"/>
    </source>
</evidence>
<evidence type="ECO:0000313" key="11">
    <source>
        <dbReference type="Proteomes" id="UP000295504"/>
    </source>
</evidence>
<keyword evidence="8" id="KW-0963">Cytoplasm</keyword>
<feature type="active site" evidence="9">
    <location>
        <position position="74"/>
    </location>
</feature>
<feature type="site" description="Could be important to modulate the pK values of the two catalytic cysteine residues" evidence="8">
    <location>
        <position position="165"/>
    </location>
</feature>
<dbReference type="Proteomes" id="UP000295504">
    <property type="component" value="Unassembled WGS sequence"/>
</dbReference>
<dbReference type="EMBL" id="SLYC01000040">
    <property type="protein sequence ID" value="TCP98424.1"/>
    <property type="molecule type" value="Genomic_DNA"/>
</dbReference>